<gene>
    <name evidence="1" type="ORF">WMO24_15555</name>
</gene>
<evidence type="ECO:0000313" key="1">
    <source>
        <dbReference type="EMBL" id="MEQ2521833.1"/>
    </source>
</evidence>
<sequence length="126" mass="13871">MVYANWDFYNRVWHGELTAQEFERWSSRASLEMDRVTHGRAAGAPNTMTDALAQCCCELAEAMCRQDQAASASCGGAVASENVDGYSVSYRDSAGGLDGAAQNTRLNICRKYLCRPVNLMYTGVQR</sequence>
<comment type="caution">
    <text evidence="1">The sequence shown here is derived from an EMBL/GenBank/DDBJ whole genome shotgun (WGS) entry which is preliminary data.</text>
</comment>
<dbReference type="Proteomes" id="UP001477672">
    <property type="component" value="Unassembled WGS sequence"/>
</dbReference>
<proteinExistence type="predicted"/>
<keyword evidence="2" id="KW-1185">Reference proteome</keyword>
<evidence type="ECO:0000313" key="2">
    <source>
        <dbReference type="Proteomes" id="UP001477672"/>
    </source>
</evidence>
<dbReference type="RefSeq" id="WP_349217307.1">
    <property type="nucleotide sequence ID" value="NZ_JBBMFA010000116.1"/>
</dbReference>
<accession>A0ABV1GJY5</accession>
<reference evidence="1 2" key="1">
    <citation type="submission" date="2024-03" db="EMBL/GenBank/DDBJ databases">
        <title>Human intestinal bacterial collection.</title>
        <authorList>
            <person name="Pauvert C."/>
            <person name="Hitch T.C.A."/>
            <person name="Clavel T."/>
        </authorList>
    </citation>
    <scope>NUCLEOTIDE SEQUENCE [LARGE SCALE GENOMIC DNA]</scope>
    <source>
        <strain evidence="1 2">CLA-JM-H11</strain>
    </source>
</reference>
<protein>
    <submittedName>
        <fullName evidence="1">Uncharacterized protein</fullName>
    </submittedName>
</protein>
<dbReference type="EMBL" id="JBBMFA010000116">
    <property type="protein sequence ID" value="MEQ2521833.1"/>
    <property type="molecule type" value="Genomic_DNA"/>
</dbReference>
<organism evidence="1 2">
    <name type="scientific">Ruthenibacterium intestinale</name>
    <dbReference type="NCBI Taxonomy" id="3133163"/>
    <lineage>
        <taxon>Bacteria</taxon>
        <taxon>Bacillati</taxon>
        <taxon>Bacillota</taxon>
        <taxon>Clostridia</taxon>
        <taxon>Eubacteriales</taxon>
        <taxon>Oscillospiraceae</taxon>
        <taxon>Ruthenibacterium</taxon>
    </lineage>
</organism>
<name>A0ABV1GJY5_9FIRM</name>